<accession>A0A1C4E567</accession>
<dbReference type="Pfam" id="PF13563">
    <property type="entry name" value="2_5_RNA_ligase2"/>
    <property type="match status" value="1"/>
</dbReference>
<keyword evidence="1" id="KW-0436">Ligase</keyword>
<evidence type="ECO:0000313" key="1">
    <source>
        <dbReference type="EMBL" id="SCC38661.1"/>
    </source>
</evidence>
<dbReference type="GO" id="GO:0016874">
    <property type="term" value="F:ligase activity"/>
    <property type="evidence" value="ECO:0007669"/>
    <property type="project" value="UniProtKB-KW"/>
</dbReference>
<protein>
    <submittedName>
        <fullName evidence="1">2'-5' RNA ligase</fullName>
    </submittedName>
</protein>
<evidence type="ECO:0000313" key="2">
    <source>
        <dbReference type="Proteomes" id="UP000242818"/>
    </source>
</evidence>
<dbReference type="AlphaFoldDB" id="A0A1C4E567"/>
<dbReference type="Gene3D" id="3.90.1140.10">
    <property type="entry name" value="Cyclic phosphodiesterase"/>
    <property type="match status" value="1"/>
</dbReference>
<sequence>MQVHPAGATHSTFLEEEKTFDYLLVIHPDSQVSEDVKGMKMQLANALGYYNSQFSNAYISLFRSEFPERFEASFIDMLETVSRRQHGFTIYTSRLEKFDLGNSKHTIYVNVANPKPVTELHRKIMQLFSIGGGQFKPHITVARAINSAQLEKVHPHVHNQLFVRSFECHGFLLLRKPVRGGHYEVVKAFTFGDTEAQGNTLFNHAA</sequence>
<reference evidence="1 2" key="1">
    <citation type="submission" date="2016-08" db="EMBL/GenBank/DDBJ databases">
        <authorList>
            <person name="Seilhamer J.J."/>
        </authorList>
    </citation>
    <scope>NUCLEOTIDE SEQUENCE [LARGE SCALE GENOMIC DNA]</scope>
    <source>
        <strain evidence="1 2">A37T2</strain>
    </source>
</reference>
<dbReference type="OrthoDB" id="1351981at2"/>
<organism evidence="1 2">
    <name type="scientific">Chitinophaga costaii</name>
    <dbReference type="NCBI Taxonomy" id="1335309"/>
    <lineage>
        <taxon>Bacteria</taxon>
        <taxon>Pseudomonadati</taxon>
        <taxon>Bacteroidota</taxon>
        <taxon>Chitinophagia</taxon>
        <taxon>Chitinophagales</taxon>
        <taxon>Chitinophagaceae</taxon>
        <taxon>Chitinophaga</taxon>
    </lineage>
</organism>
<dbReference type="RefSeq" id="WP_089712317.1">
    <property type="nucleotide sequence ID" value="NZ_FMAR01000007.1"/>
</dbReference>
<gene>
    <name evidence="1" type="ORF">GA0116948_10791</name>
</gene>
<proteinExistence type="predicted"/>
<dbReference type="STRING" id="1335309.GA0116948_10791"/>
<name>A0A1C4E567_9BACT</name>
<dbReference type="SUPFAM" id="SSF55144">
    <property type="entry name" value="LigT-like"/>
    <property type="match status" value="1"/>
</dbReference>
<dbReference type="EMBL" id="FMAR01000007">
    <property type="protein sequence ID" value="SCC38661.1"/>
    <property type="molecule type" value="Genomic_DNA"/>
</dbReference>
<dbReference type="InterPro" id="IPR009097">
    <property type="entry name" value="Cyclic_Pdiesterase"/>
</dbReference>
<dbReference type="Proteomes" id="UP000242818">
    <property type="component" value="Unassembled WGS sequence"/>
</dbReference>
<keyword evidence="2" id="KW-1185">Reference proteome</keyword>